<dbReference type="Proteomes" id="UP001219525">
    <property type="component" value="Unassembled WGS sequence"/>
</dbReference>
<dbReference type="Gene3D" id="3.40.50.300">
    <property type="entry name" value="P-loop containing nucleotide triphosphate hydrolases"/>
    <property type="match status" value="1"/>
</dbReference>
<evidence type="ECO:0000313" key="4">
    <source>
        <dbReference type="EMBL" id="KAJ7210428.1"/>
    </source>
</evidence>
<reference evidence="4" key="1">
    <citation type="submission" date="2023-03" db="EMBL/GenBank/DDBJ databases">
        <title>Massive genome expansion in bonnet fungi (Mycena s.s.) driven by repeated elements and novel gene families across ecological guilds.</title>
        <authorList>
            <consortium name="Lawrence Berkeley National Laboratory"/>
            <person name="Harder C.B."/>
            <person name="Miyauchi S."/>
            <person name="Viragh M."/>
            <person name="Kuo A."/>
            <person name="Thoen E."/>
            <person name="Andreopoulos B."/>
            <person name="Lu D."/>
            <person name="Skrede I."/>
            <person name="Drula E."/>
            <person name="Henrissat B."/>
            <person name="Morin E."/>
            <person name="Kohler A."/>
            <person name="Barry K."/>
            <person name="LaButti K."/>
            <person name="Morin E."/>
            <person name="Salamov A."/>
            <person name="Lipzen A."/>
            <person name="Mereny Z."/>
            <person name="Hegedus B."/>
            <person name="Baldrian P."/>
            <person name="Stursova M."/>
            <person name="Weitz H."/>
            <person name="Taylor A."/>
            <person name="Grigoriev I.V."/>
            <person name="Nagy L.G."/>
            <person name="Martin F."/>
            <person name="Kauserud H."/>
        </authorList>
    </citation>
    <scope>NUCLEOTIDE SEQUENCE</scope>
    <source>
        <strain evidence="4">9144</strain>
    </source>
</reference>
<dbReference type="EMBL" id="JARJCW010000028">
    <property type="protein sequence ID" value="KAJ7210428.1"/>
    <property type="molecule type" value="Genomic_DNA"/>
</dbReference>
<accession>A0AAD6YAM3</accession>
<feature type="transmembrane region" description="Helical" evidence="2">
    <location>
        <begin position="324"/>
        <end position="349"/>
    </location>
</feature>
<keyword evidence="5" id="KW-1185">Reference proteome</keyword>
<dbReference type="InterPro" id="IPR008906">
    <property type="entry name" value="HATC_C_dom"/>
</dbReference>
<dbReference type="AlphaFoldDB" id="A0AAD6YAM3"/>
<gene>
    <name evidence="4" type="ORF">GGX14DRAFT_625540</name>
</gene>
<organism evidence="4 5">
    <name type="scientific">Mycena pura</name>
    <dbReference type="NCBI Taxonomy" id="153505"/>
    <lineage>
        <taxon>Eukaryota</taxon>
        <taxon>Fungi</taxon>
        <taxon>Dikarya</taxon>
        <taxon>Basidiomycota</taxon>
        <taxon>Agaricomycotina</taxon>
        <taxon>Agaricomycetes</taxon>
        <taxon>Agaricomycetidae</taxon>
        <taxon>Agaricales</taxon>
        <taxon>Marasmiineae</taxon>
        <taxon>Mycenaceae</taxon>
        <taxon>Mycena</taxon>
    </lineage>
</organism>
<feature type="domain" description="HAT C-terminal dimerisation" evidence="3">
    <location>
        <begin position="526"/>
        <end position="556"/>
    </location>
</feature>
<name>A0AAD6YAM3_9AGAR</name>
<keyword evidence="2" id="KW-0472">Membrane</keyword>
<evidence type="ECO:0000313" key="5">
    <source>
        <dbReference type="Proteomes" id="UP001219525"/>
    </source>
</evidence>
<feature type="compositionally biased region" description="Low complexity" evidence="1">
    <location>
        <begin position="496"/>
        <end position="508"/>
    </location>
</feature>
<dbReference type="Pfam" id="PF05699">
    <property type="entry name" value="Dimer_Tnp_hAT"/>
    <property type="match status" value="1"/>
</dbReference>
<keyword evidence="2" id="KW-0812">Transmembrane</keyword>
<dbReference type="CDD" id="cd00882">
    <property type="entry name" value="Ras_like_GTPase"/>
    <property type="match status" value="1"/>
</dbReference>
<dbReference type="GO" id="GO:0046983">
    <property type="term" value="F:protein dimerization activity"/>
    <property type="evidence" value="ECO:0007669"/>
    <property type="project" value="InterPro"/>
</dbReference>
<evidence type="ECO:0000259" key="3">
    <source>
        <dbReference type="Pfam" id="PF05699"/>
    </source>
</evidence>
<feature type="region of interest" description="Disordered" evidence="1">
    <location>
        <begin position="487"/>
        <end position="508"/>
    </location>
</feature>
<keyword evidence="2" id="KW-1133">Transmembrane helix</keyword>
<proteinExistence type="predicted"/>
<evidence type="ECO:0000256" key="1">
    <source>
        <dbReference type="SAM" id="MobiDB-lite"/>
    </source>
</evidence>
<dbReference type="SUPFAM" id="SSF52540">
    <property type="entry name" value="P-loop containing nucleoside triphosphate hydrolases"/>
    <property type="match status" value="1"/>
</dbReference>
<comment type="caution">
    <text evidence="4">The sequence shown here is derived from an EMBL/GenBank/DDBJ whole genome shotgun (WGS) entry which is preliminary data.</text>
</comment>
<feature type="transmembrane region" description="Helical" evidence="2">
    <location>
        <begin position="369"/>
        <end position="388"/>
    </location>
</feature>
<sequence>MQPDVLPLTTSRALVQCPEFHLLVVGRYKAGKSSLVRHAFGIELNAASHREPTEWNINVGLRSMQNPRFVIHEFVGYEPAELQTFEGAGKFLQFCSGDNVPLKDRVHAIWICIPVRSIDGQMFQPADEALLKLTKVPVIVVFTGFDLLISRVEAELSEDLNMPGERVDAKFRETCINPLEQINPELHYARTSGLHKDVISHREKGNLSTLIQTTRDLIEQCIERDLWAASVTEQRASVAKKINTSIEIGMRRYWHGLASSTNFSLDRCLEKLHRQIAPTWKFDDPYVRLHSSDFIREIRNLAQPATFDVVEEKSWSEYFQRFQILVALLLGTTVAATVGPVAAGLWLSVWFIQKVATTYYRMPDILRCFMQYVIDLVLVLDQLFHMVLSKPPRSLTKQDIDLALERYRSSTAAAQVRSELQIYADRATLAQILQRNRAEVKEVTLPSAIRDAATVKLEEYYSKACGCQLNTIATSWFLKMEAEVSNITEPEPDPSTPASSADATASSANATRLSADGAKILFEHAHNPLMWWKEHEREFKPVSRMACDFLAIQCLRSGARYLCRETRASMKSDTITEAMLPKMWIMEGLPKEATLDCGQG</sequence>
<evidence type="ECO:0000256" key="2">
    <source>
        <dbReference type="SAM" id="Phobius"/>
    </source>
</evidence>
<dbReference type="InterPro" id="IPR027417">
    <property type="entry name" value="P-loop_NTPase"/>
</dbReference>
<protein>
    <recommendedName>
        <fullName evidence="3">HAT C-terminal dimerisation domain-containing protein</fullName>
    </recommendedName>
</protein>